<evidence type="ECO:0000313" key="7">
    <source>
        <dbReference type="EMBL" id="KAJ7018055.1"/>
    </source>
</evidence>
<evidence type="ECO:0000313" key="8">
    <source>
        <dbReference type="Proteomes" id="UP001218188"/>
    </source>
</evidence>
<dbReference type="Pfam" id="PF14226">
    <property type="entry name" value="DIOX_N"/>
    <property type="match status" value="1"/>
</dbReference>
<dbReference type="Pfam" id="PF03171">
    <property type="entry name" value="2OG-FeII_Oxy"/>
    <property type="match status" value="1"/>
</dbReference>
<dbReference type="PANTHER" id="PTHR10209">
    <property type="entry name" value="OXIDOREDUCTASE, 2OG-FE II OXYGENASE FAMILY PROTEIN"/>
    <property type="match status" value="1"/>
</dbReference>
<dbReference type="SUPFAM" id="SSF51197">
    <property type="entry name" value="Clavaminate synthase-like"/>
    <property type="match status" value="1"/>
</dbReference>
<comment type="similarity">
    <text evidence="1">Belongs to the iron/ascorbate-dependent oxidoreductase family.</text>
</comment>
<dbReference type="GO" id="GO:0016491">
    <property type="term" value="F:oxidoreductase activity"/>
    <property type="evidence" value="ECO:0007669"/>
    <property type="project" value="UniProtKB-KW"/>
</dbReference>
<dbReference type="Proteomes" id="UP001218188">
    <property type="component" value="Unassembled WGS sequence"/>
</dbReference>
<comment type="caution">
    <text evidence="7">The sequence shown here is derived from an EMBL/GenBank/DDBJ whole genome shotgun (WGS) entry which is preliminary data.</text>
</comment>
<feature type="domain" description="Non-haem dioxygenase N-terminal" evidence="6">
    <location>
        <begin position="29"/>
        <end position="136"/>
    </location>
</feature>
<keyword evidence="4" id="KW-0408">Iron</keyword>
<proteinExistence type="inferred from homology"/>
<dbReference type="AlphaFoldDB" id="A0AAD6S188"/>
<dbReference type="InterPro" id="IPR026992">
    <property type="entry name" value="DIOX_N"/>
</dbReference>
<keyword evidence="3" id="KW-0560">Oxidoreductase</keyword>
<accession>A0AAD6S188</accession>
<keyword evidence="2" id="KW-0479">Metal-binding</keyword>
<evidence type="ECO:0000256" key="3">
    <source>
        <dbReference type="ARBA" id="ARBA00023002"/>
    </source>
</evidence>
<name>A0AAD6S188_9AGAR</name>
<evidence type="ECO:0000256" key="4">
    <source>
        <dbReference type="ARBA" id="ARBA00023004"/>
    </source>
</evidence>
<evidence type="ECO:0000256" key="1">
    <source>
        <dbReference type="ARBA" id="ARBA00008056"/>
    </source>
</evidence>
<evidence type="ECO:0000259" key="6">
    <source>
        <dbReference type="Pfam" id="PF14226"/>
    </source>
</evidence>
<gene>
    <name evidence="7" type="ORF">C8F04DRAFT_1278291</name>
</gene>
<organism evidence="7 8">
    <name type="scientific">Mycena alexandri</name>
    <dbReference type="NCBI Taxonomy" id="1745969"/>
    <lineage>
        <taxon>Eukaryota</taxon>
        <taxon>Fungi</taxon>
        <taxon>Dikarya</taxon>
        <taxon>Basidiomycota</taxon>
        <taxon>Agaricomycotina</taxon>
        <taxon>Agaricomycetes</taxon>
        <taxon>Agaricomycetidae</taxon>
        <taxon>Agaricales</taxon>
        <taxon>Marasmiineae</taxon>
        <taxon>Mycenaceae</taxon>
        <taxon>Mycena</taxon>
    </lineage>
</organism>
<dbReference type="InterPro" id="IPR044861">
    <property type="entry name" value="IPNS-like_FE2OG_OXY"/>
</dbReference>
<keyword evidence="8" id="KW-1185">Reference proteome</keyword>
<dbReference type="InterPro" id="IPR027443">
    <property type="entry name" value="IPNS-like_sf"/>
</dbReference>
<protein>
    <submittedName>
        <fullName evidence="7">Clavaminate synthase-like protein</fullName>
    </submittedName>
</protein>
<dbReference type="PANTHER" id="PTHR10209:SF867">
    <property type="entry name" value="2-OXOGLUTARATE (2OG) AND FE(II)-DEPENDENT OXYGENASE SUPERFAMILY PROTEIN"/>
    <property type="match status" value="1"/>
</dbReference>
<evidence type="ECO:0000259" key="5">
    <source>
        <dbReference type="Pfam" id="PF03171"/>
    </source>
</evidence>
<sequence>MPALSTPYAPRYMAPPTTGENLDYADLAVIDISKAQDAQERAELTRQVSEAMETHAFFYVFYPVTLNFGISTERMFDIADVAFSGVDVDEKRAYTAKMKEEGTYQGYKPTKYWHIDNGVRDQVEQYNINRDVTKRPHPEALQPFLGEIEAFARHTHFNILHPVLRLLALGLEPPEDALVDRHGFSSVGETYDIGTITVLYSQPVSALHILGRDAKWKWIKHIENAAVVNVGALEFISGGYYRGTIHSRPAPADQQTYPRLGLFYFSMTDDNVKLVPLTQSPVLQRVGIVRRYDDADAPTMKAWRRSRTSAYGQSELKAASGSEGKVEEVVVSGVLVKHYN</sequence>
<reference evidence="7" key="1">
    <citation type="submission" date="2023-03" db="EMBL/GenBank/DDBJ databases">
        <title>Massive genome expansion in bonnet fungi (Mycena s.s.) driven by repeated elements and novel gene families across ecological guilds.</title>
        <authorList>
            <consortium name="Lawrence Berkeley National Laboratory"/>
            <person name="Harder C.B."/>
            <person name="Miyauchi S."/>
            <person name="Viragh M."/>
            <person name="Kuo A."/>
            <person name="Thoen E."/>
            <person name="Andreopoulos B."/>
            <person name="Lu D."/>
            <person name="Skrede I."/>
            <person name="Drula E."/>
            <person name="Henrissat B."/>
            <person name="Morin E."/>
            <person name="Kohler A."/>
            <person name="Barry K."/>
            <person name="LaButti K."/>
            <person name="Morin E."/>
            <person name="Salamov A."/>
            <person name="Lipzen A."/>
            <person name="Mereny Z."/>
            <person name="Hegedus B."/>
            <person name="Baldrian P."/>
            <person name="Stursova M."/>
            <person name="Weitz H."/>
            <person name="Taylor A."/>
            <person name="Grigoriev I.V."/>
            <person name="Nagy L.G."/>
            <person name="Martin F."/>
            <person name="Kauserud H."/>
        </authorList>
    </citation>
    <scope>NUCLEOTIDE SEQUENCE</scope>
    <source>
        <strain evidence="7">CBHHK200</strain>
    </source>
</reference>
<dbReference type="EMBL" id="JARJCM010000362">
    <property type="protein sequence ID" value="KAJ7018055.1"/>
    <property type="molecule type" value="Genomic_DNA"/>
</dbReference>
<evidence type="ECO:0000256" key="2">
    <source>
        <dbReference type="ARBA" id="ARBA00022723"/>
    </source>
</evidence>
<dbReference type="Gene3D" id="2.60.120.330">
    <property type="entry name" value="B-lactam Antibiotic, Isopenicillin N Synthase, Chain"/>
    <property type="match status" value="2"/>
</dbReference>
<dbReference type="GO" id="GO:0046872">
    <property type="term" value="F:metal ion binding"/>
    <property type="evidence" value="ECO:0007669"/>
    <property type="project" value="UniProtKB-KW"/>
</dbReference>
<feature type="domain" description="Isopenicillin N synthase-like Fe(2+) 2OG dioxygenase" evidence="5">
    <location>
        <begin position="186"/>
        <end position="250"/>
    </location>
</feature>